<accession>A0A0D9YT08</accession>
<organism evidence="2">
    <name type="scientific">Oryza glumipatula</name>
    <dbReference type="NCBI Taxonomy" id="40148"/>
    <lineage>
        <taxon>Eukaryota</taxon>
        <taxon>Viridiplantae</taxon>
        <taxon>Streptophyta</taxon>
        <taxon>Embryophyta</taxon>
        <taxon>Tracheophyta</taxon>
        <taxon>Spermatophyta</taxon>
        <taxon>Magnoliopsida</taxon>
        <taxon>Liliopsida</taxon>
        <taxon>Poales</taxon>
        <taxon>Poaceae</taxon>
        <taxon>BOP clade</taxon>
        <taxon>Oryzoideae</taxon>
        <taxon>Oryzeae</taxon>
        <taxon>Oryzinae</taxon>
        <taxon>Oryza</taxon>
    </lineage>
</organism>
<dbReference type="AlphaFoldDB" id="A0A0D9YT08"/>
<evidence type="ECO:0000313" key="2">
    <source>
        <dbReference type="EnsemblPlants" id="OGLUM02G18980.1"/>
    </source>
</evidence>
<dbReference type="HOGENOM" id="CLU_1196499_0_0_1"/>
<dbReference type="EnsemblPlants" id="OGLUM02G18980.1">
    <property type="protein sequence ID" value="OGLUM02G18980.1"/>
    <property type="gene ID" value="OGLUM02G18980"/>
</dbReference>
<reference evidence="2" key="1">
    <citation type="submission" date="2015-04" db="UniProtKB">
        <authorList>
            <consortium name="EnsemblPlants"/>
        </authorList>
    </citation>
    <scope>IDENTIFICATION</scope>
</reference>
<name>A0A0D9YT08_9ORYZ</name>
<protein>
    <submittedName>
        <fullName evidence="2">Uncharacterized protein</fullName>
    </submittedName>
</protein>
<evidence type="ECO:0000313" key="3">
    <source>
        <dbReference type="Proteomes" id="UP000026961"/>
    </source>
</evidence>
<keyword evidence="3" id="KW-1185">Reference proteome</keyword>
<sequence>MEHRTITLSSLVQSSRTVPRVALPALSPRAGAARPLSPRVRVASRGAARRHAAVAGNPGQGGGERAACPARGAVRHYKTGAKARITQFCRPVSSLLPSSSSSSSTPRYIRSEKKEMASNYVDTTGDEGRFHGHHSTNTTPTGAAASSPRTMRRSFSNASSGSHGGGGGGGGAKCVCAPATHAGSFKCRLHRTNSQGHGHGHPHPSPPTSPAAGGASAAPRPSSASSRTVEAQ</sequence>
<reference evidence="2" key="2">
    <citation type="submission" date="2018-05" db="EMBL/GenBank/DDBJ databases">
        <title>OgluRS3 (Oryza glumaepatula Reference Sequence Version 3).</title>
        <authorList>
            <person name="Zhang J."/>
            <person name="Kudrna D."/>
            <person name="Lee S."/>
            <person name="Talag J."/>
            <person name="Welchert J."/>
            <person name="Wing R.A."/>
        </authorList>
    </citation>
    <scope>NUCLEOTIDE SEQUENCE [LARGE SCALE GENOMIC DNA]</scope>
</reference>
<feature type="compositionally biased region" description="Polar residues" evidence="1">
    <location>
        <begin position="147"/>
        <end position="158"/>
    </location>
</feature>
<proteinExistence type="predicted"/>
<feature type="compositionally biased region" description="Gly residues" evidence="1">
    <location>
        <begin position="162"/>
        <end position="171"/>
    </location>
</feature>
<feature type="compositionally biased region" description="Low complexity" evidence="1">
    <location>
        <begin position="93"/>
        <end position="104"/>
    </location>
</feature>
<feature type="compositionally biased region" description="Low complexity" evidence="1">
    <location>
        <begin position="210"/>
        <end position="232"/>
    </location>
</feature>
<feature type="region of interest" description="Disordered" evidence="1">
    <location>
        <begin position="187"/>
        <end position="232"/>
    </location>
</feature>
<dbReference type="eggNOG" id="ENOG502SAC2">
    <property type="taxonomic scope" value="Eukaryota"/>
</dbReference>
<evidence type="ECO:0000256" key="1">
    <source>
        <dbReference type="SAM" id="MobiDB-lite"/>
    </source>
</evidence>
<dbReference type="Gramene" id="OGLUM02G18980.1">
    <property type="protein sequence ID" value="OGLUM02G18980.1"/>
    <property type="gene ID" value="OGLUM02G18980"/>
</dbReference>
<feature type="region of interest" description="Disordered" evidence="1">
    <location>
        <begin position="93"/>
        <end position="171"/>
    </location>
</feature>
<dbReference type="Proteomes" id="UP000026961">
    <property type="component" value="Chromosome 2"/>
</dbReference>